<accession>A0A346CJ57</accession>
<protein>
    <submittedName>
        <fullName evidence="2">Conotoxin-like unassigned superfamily 10</fullName>
    </submittedName>
</protein>
<name>A0A346CJ57_CONER</name>
<keyword evidence="1" id="KW-0732">Signal</keyword>
<feature type="chain" id="PRO_5016633917" evidence="1">
    <location>
        <begin position="25"/>
        <end position="74"/>
    </location>
</feature>
<organism evidence="2">
    <name type="scientific">Conus ermineus</name>
    <name type="common">Agate cone</name>
    <name type="synonym">Chelyconus ermineus</name>
    <dbReference type="NCBI Taxonomy" id="55423"/>
    <lineage>
        <taxon>Eukaryota</taxon>
        <taxon>Metazoa</taxon>
        <taxon>Spiralia</taxon>
        <taxon>Lophotrochozoa</taxon>
        <taxon>Mollusca</taxon>
        <taxon>Gastropoda</taxon>
        <taxon>Caenogastropoda</taxon>
        <taxon>Neogastropoda</taxon>
        <taxon>Conoidea</taxon>
        <taxon>Conidae</taxon>
        <taxon>Conus</taxon>
        <taxon>Chelyconus</taxon>
    </lineage>
</organism>
<dbReference type="AlphaFoldDB" id="A0A346CJ57"/>
<sequence length="74" mass="8184">MKFTTFVMVLMAAVLLTSILETEAMTSFRTRAKAKRIPEEVREACDGMPTDCRGQPKGTPCCRNGQCKGGVCYF</sequence>
<proteinExistence type="evidence at transcript level"/>
<dbReference type="EMBL" id="MH360557">
    <property type="protein sequence ID" value="AXL95606.1"/>
    <property type="molecule type" value="mRNA"/>
</dbReference>
<reference evidence="2" key="1">
    <citation type="journal article" date="2018" name="Genome Biol. Evol.">
        <title>Conotoxin diversity in Chelyconus ermineus (Born, 1778) and the convergent origin of piscivory in the Atlantic and Indo-Pacific cones.</title>
        <authorList>
            <person name="Abalde S."/>
            <person name="Tenorio M.J."/>
            <person name="Afonso C.M."/>
            <person name="Zardoya R."/>
        </authorList>
    </citation>
    <scope>NUCLEOTIDE SEQUENCE</scope>
    <source>
        <strain evidence="2">Cerm_269</strain>
    </source>
</reference>
<feature type="signal peptide" evidence="1">
    <location>
        <begin position="1"/>
        <end position="24"/>
    </location>
</feature>
<evidence type="ECO:0000313" key="2">
    <source>
        <dbReference type="EMBL" id="AXL95606.1"/>
    </source>
</evidence>
<evidence type="ECO:0000256" key="1">
    <source>
        <dbReference type="SAM" id="SignalP"/>
    </source>
</evidence>